<accession>A0A7Y9XL20</accession>
<comment type="caution">
    <text evidence="1">The sequence shown here is derived from an EMBL/GenBank/DDBJ whole genome shotgun (WGS) entry which is preliminary data.</text>
</comment>
<sequence>MLGLETDTLINIFFRELKNKSCLFVFDNVDSYIDLEKFSPIGHIGKLVELALKNRHNSKFIFTCRPFIHYAGVDFLQLRLSGLSKEDVLKLFTSSKLPINGARVEEIAERAHKFTDGHALWISLMLAQAKRGLREVEEFLAKIEKKQITAPSESSFLSERILREIWDSLNGKQKILLRTLAEAVTSETEEEISKIVGSELNYNQFSKSLRTLKDLHLIVVKGEESYLELHPLVKEFIKTNFPSHEQKKYISLFISYYDRVIVLLKPRLNQILSLSEFKSWSNKIELQINNKEYNDAIALLLEIHDSIIRSGYIEEFVRLSCLLLGGLQWHKRSTSQIKNLPRFTNESITSIIDYGDYNSATEYLEKYKSTIAGKNSEYILYLSLYTHLHWYNEKISDSIKYGEEAQHLVLSSGDNDIWSAKHRLHLAYRDSKTPKNLDLSLSFFLSGYELDEIVSPNKFNVEIPYTLYGNVGRCLQYLEKTEDALNCYAKSAELMLKDNGADEELNRGYAFSWIADALKNSGNDDHLYFLLYAHQSWKKVAPPLANRIEETINSLPKTPTITSIQSTSSWGIERYCIDWCKKRISY</sequence>
<protein>
    <submittedName>
        <fullName evidence="1">Tetratricopeptide (TPR) repeat protein</fullName>
    </submittedName>
</protein>
<reference evidence="1 2" key="1">
    <citation type="submission" date="2020-07" db="EMBL/GenBank/DDBJ databases">
        <title>Genomic analyses of the natural microbiome of Caenorhabditis elegans.</title>
        <authorList>
            <person name="Samuel B."/>
        </authorList>
    </citation>
    <scope>NUCLEOTIDE SEQUENCE [LARGE SCALE GENOMIC DNA]</scope>
    <source>
        <strain evidence="1 2">BIGb0408</strain>
    </source>
</reference>
<dbReference type="InterPro" id="IPR027417">
    <property type="entry name" value="P-loop_NTPase"/>
</dbReference>
<keyword evidence="2" id="KW-1185">Reference proteome</keyword>
<evidence type="ECO:0000313" key="1">
    <source>
        <dbReference type="EMBL" id="NYH72074.1"/>
    </source>
</evidence>
<gene>
    <name evidence="1" type="ORF">FHR27_000684</name>
</gene>
<dbReference type="EMBL" id="JACBYV010000001">
    <property type="protein sequence ID" value="NYH72074.1"/>
    <property type="molecule type" value="Genomic_DNA"/>
</dbReference>
<dbReference type="InterPro" id="IPR011990">
    <property type="entry name" value="TPR-like_helical_dom_sf"/>
</dbReference>
<proteinExistence type="predicted"/>
<dbReference type="Gene3D" id="1.25.40.10">
    <property type="entry name" value="Tetratricopeptide repeat domain"/>
    <property type="match status" value="1"/>
</dbReference>
<organism evidence="1 2">
    <name type="scientific">Phytopseudomonas flavescens</name>
    <dbReference type="NCBI Taxonomy" id="29435"/>
    <lineage>
        <taxon>Bacteria</taxon>
        <taxon>Pseudomonadati</taxon>
        <taxon>Pseudomonadota</taxon>
        <taxon>Gammaproteobacteria</taxon>
        <taxon>Pseudomonadales</taxon>
        <taxon>Pseudomonadaceae</taxon>
        <taxon>Phytopseudomonas</taxon>
    </lineage>
</organism>
<dbReference type="SUPFAM" id="SSF52540">
    <property type="entry name" value="P-loop containing nucleoside triphosphate hydrolases"/>
    <property type="match status" value="1"/>
</dbReference>
<dbReference type="Proteomes" id="UP000578688">
    <property type="component" value="Unassembled WGS sequence"/>
</dbReference>
<dbReference type="AlphaFoldDB" id="A0A7Y9XL20"/>
<name>A0A7Y9XL20_9GAMM</name>
<dbReference type="RefSeq" id="WP_179537785.1">
    <property type="nucleotide sequence ID" value="NZ_JACBYV010000001.1"/>
</dbReference>
<evidence type="ECO:0000313" key="2">
    <source>
        <dbReference type="Proteomes" id="UP000578688"/>
    </source>
</evidence>